<proteinExistence type="predicted"/>
<dbReference type="AlphaFoldDB" id="A0A974MRA5"/>
<keyword evidence="1" id="KW-0614">Plasmid</keyword>
<gene>
    <name evidence="1" type="ORF">GZ989_011105</name>
</gene>
<protein>
    <submittedName>
        <fullName evidence="1">Uncharacterized protein</fullName>
    </submittedName>
</protein>
<dbReference type="EMBL" id="CP059433">
    <property type="protein sequence ID" value="QMS59866.1"/>
    <property type="molecule type" value="Genomic_DNA"/>
</dbReference>
<evidence type="ECO:0000313" key="2">
    <source>
        <dbReference type="Proteomes" id="UP000514628"/>
    </source>
</evidence>
<name>A0A974MRA5_CAMFE</name>
<evidence type="ECO:0000313" key="1">
    <source>
        <dbReference type="EMBL" id="QMS59866.1"/>
    </source>
</evidence>
<dbReference type="Proteomes" id="UP000514628">
    <property type="component" value="Plasmid pCFViADRI1362_P1"/>
</dbReference>
<organism evidence="1 2">
    <name type="scientific">Campylobacter fetus</name>
    <dbReference type="NCBI Taxonomy" id="196"/>
    <lineage>
        <taxon>Bacteria</taxon>
        <taxon>Pseudomonadati</taxon>
        <taxon>Campylobacterota</taxon>
        <taxon>Epsilonproteobacteria</taxon>
        <taxon>Campylobacterales</taxon>
        <taxon>Campylobacteraceae</taxon>
        <taxon>Campylobacter</taxon>
    </lineage>
</organism>
<reference evidence="2" key="1">
    <citation type="submission" date="2020-07" db="EMBL/GenBank/DDBJ databases">
        <title>A comparison of fourteen fully characterised mammalian-associated Campylobacter fetus isolates suggests a mechanism by which bovine-adapted biotypes have evolved high genomic plasticity.</title>
        <authorList>
            <person name="Nadin-Davis S.A."/>
            <person name="Chmara J.T."/>
            <person name="Carillo C."/>
            <person name="Amoako K."/>
            <person name="Goji N."/>
            <person name="Duceppe M.-O."/>
            <person name="Devenish J."/>
        </authorList>
    </citation>
    <scope>NUCLEOTIDE SEQUENCE [LARGE SCALE GENOMIC DNA]</scope>
    <source>
        <strain evidence="2">CFViADRI1362</strain>
        <plasmid evidence="2">pcfviadri1362_p1</plasmid>
    </source>
</reference>
<sequence>MSLFEEMKKDLPYVRKFILEEGRDLIYKNKQISTQYNILQQPDGRAFLLDLNDEDENVIIRELNKDEYKLLDNYANM</sequence>
<dbReference type="RefSeq" id="WP_024305484.1">
    <property type="nucleotide sequence ID" value="NZ_CP059433.1"/>
</dbReference>
<geneLocation type="plasmid" evidence="2">
    <name>pcfviadri1362_p1</name>
</geneLocation>
<accession>A0A974MRA5</accession>